<dbReference type="InterPro" id="IPR029063">
    <property type="entry name" value="SAM-dependent_MTases_sf"/>
</dbReference>
<dbReference type="GO" id="GO:0008168">
    <property type="term" value="F:methyltransferase activity"/>
    <property type="evidence" value="ECO:0007669"/>
    <property type="project" value="UniProtKB-KW"/>
</dbReference>
<dbReference type="EMBL" id="JAGSXJ010000002">
    <property type="protein sequence ID" value="KAH6695693.1"/>
    <property type="molecule type" value="Genomic_DNA"/>
</dbReference>
<feature type="compositionally biased region" description="Low complexity" evidence="2">
    <location>
        <begin position="1"/>
        <end position="16"/>
    </location>
</feature>
<dbReference type="PANTHER" id="PTHR43591:SF10">
    <property type="entry name" value="ABC TRANSMEMBRANE TYPE-1 DOMAIN-CONTAINING PROTEIN-RELATED"/>
    <property type="match status" value="1"/>
</dbReference>
<organism evidence="3 4">
    <name type="scientific">Plectosphaerella plurivora</name>
    <dbReference type="NCBI Taxonomy" id="936078"/>
    <lineage>
        <taxon>Eukaryota</taxon>
        <taxon>Fungi</taxon>
        <taxon>Dikarya</taxon>
        <taxon>Ascomycota</taxon>
        <taxon>Pezizomycotina</taxon>
        <taxon>Sordariomycetes</taxon>
        <taxon>Hypocreomycetidae</taxon>
        <taxon>Glomerellales</taxon>
        <taxon>Plectosphaerellaceae</taxon>
        <taxon>Plectosphaerella</taxon>
    </lineage>
</organism>
<evidence type="ECO:0000313" key="3">
    <source>
        <dbReference type="EMBL" id="KAH6695693.1"/>
    </source>
</evidence>
<dbReference type="Gene3D" id="3.40.50.150">
    <property type="entry name" value="Vaccinia Virus protein VP39"/>
    <property type="match status" value="1"/>
</dbReference>
<dbReference type="GO" id="GO:0032259">
    <property type="term" value="P:methylation"/>
    <property type="evidence" value="ECO:0007669"/>
    <property type="project" value="UniProtKB-KW"/>
</dbReference>
<evidence type="ECO:0000256" key="1">
    <source>
        <dbReference type="ARBA" id="ARBA00038158"/>
    </source>
</evidence>
<keyword evidence="3" id="KW-0489">Methyltransferase</keyword>
<proteinExistence type="inferred from homology"/>
<feature type="region of interest" description="Disordered" evidence="2">
    <location>
        <begin position="1"/>
        <end position="22"/>
    </location>
</feature>
<dbReference type="Pfam" id="PF13489">
    <property type="entry name" value="Methyltransf_23"/>
    <property type="match status" value="1"/>
</dbReference>
<keyword evidence="3" id="KW-0808">Transferase</keyword>
<accession>A0A9P8VK09</accession>
<comment type="caution">
    <text evidence="3">The sequence shown here is derived from an EMBL/GenBank/DDBJ whole genome shotgun (WGS) entry which is preliminary data.</text>
</comment>
<dbReference type="CDD" id="cd02440">
    <property type="entry name" value="AdoMet_MTases"/>
    <property type="match status" value="1"/>
</dbReference>
<dbReference type="SUPFAM" id="SSF53335">
    <property type="entry name" value="S-adenosyl-L-methionine-dependent methyltransferases"/>
    <property type="match status" value="1"/>
</dbReference>
<dbReference type="OrthoDB" id="2013972at2759"/>
<sequence>MSATSSPAAAESATAFDTDDVDGVHILPPQHWANLQNDNDGASLVDEEEAEQSTRSLRASILEYRNIAGRTYHADVGQAEYWGPNDYRAQEGLDIHHHACLLLLGQSLHLAPLQDGIQKVLDIGTGTGIWAIDFADEFPSAEVIGTDISPIQPQWVPPNLKFEIDDCTRTWTWAENSIDFVHMRWLIGSIADWTALFKEAYRCLRPGGYLESHEPSSGFETEGKPLDEKSALSQWGKIFVAGGNKLGRSFTLFEDQIQRKAMEEAGFVDISERVIKNPVGPWPKDVRLREIGLYSEATFLEDPKGYIMFFAHTLEWTDEQIEMFLTDFRRDIKSPEFRPFYRHKVVWGRKPLH</sequence>
<protein>
    <submittedName>
        <fullName evidence="3">S-adenosyl-L-methionine-dependent methyltransferase</fullName>
    </submittedName>
</protein>
<evidence type="ECO:0000313" key="4">
    <source>
        <dbReference type="Proteomes" id="UP000770015"/>
    </source>
</evidence>
<comment type="similarity">
    <text evidence="1">Belongs to the methyltransferase superfamily. LaeA methyltransferase family.</text>
</comment>
<name>A0A9P8VK09_9PEZI</name>
<dbReference type="PANTHER" id="PTHR43591">
    <property type="entry name" value="METHYLTRANSFERASE"/>
    <property type="match status" value="1"/>
</dbReference>
<gene>
    <name evidence="3" type="ORF">F5X68DRAFT_258247</name>
</gene>
<dbReference type="AlphaFoldDB" id="A0A9P8VK09"/>
<keyword evidence="4" id="KW-1185">Reference proteome</keyword>
<evidence type="ECO:0000256" key="2">
    <source>
        <dbReference type="SAM" id="MobiDB-lite"/>
    </source>
</evidence>
<dbReference type="Proteomes" id="UP000770015">
    <property type="component" value="Unassembled WGS sequence"/>
</dbReference>
<reference evidence="3" key="1">
    <citation type="journal article" date="2021" name="Nat. Commun.">
        <title>Genetic determinants of endophytism in the Arabidopsis root mycobiome.</title>
        <authorList>
            <person name="Mesny F."/>
            <person name="Miyauchi S."/>
            <person name="Thiergart T."/>
            <person name="Pickel B."/>
            <person name="Atanasova L."/>
            <person name="Karlsson M."/>
            <person name="Huettel B."/>
            <person name="Barry K.W."/>
            <person name="Haridas S."/>
            <person name="Chen C."/>
            <person name="Bauer D."/>
            <person name="Andreopoulos W."/>
            <person name="Pangilinan J."/>
            <person name="LaButti K."/>
            <person name="Riley R."/>
            <person name="Lipzen A."/>
            <person name="Clum A."/>
            <person name="Drula E."/>
            <person name="Henrissat B."/>
            <person name="Kohler A."/>
            <person name="Grigoriev I.V."/>
            <person name="Martin F.M."/>
            <person name="Hacquard S."/>
        </authorList>
    </citation>
    <scope>NUCLEOTIDE SEQUENCE</scope>
    <source>
        <strain evidence="3">MPI-SDFR-AT-0117</strain>
    </source>
</reference>